<keyword evidence="2" id="KW-0238">DNA-binding</keyword>
<reference evidence="5 6" key="2">
    <citation type="journal article" date="2022" name="Mar. Drugs">
        <title>Bioassay-Guided Fractionation Leads to the Detection of Cholic Acid Generated by the Rare Thalassomonas sp.</title>
        <authorList>
            <person name="Pheiffer F."/>
            <person name="Schneider Y.K."/>
            <person name="Hansen E.H."/>
            <person name="Andersen J.H."/>
            <person name="Isaksson J."/>
            <person name="Busche T."/>
            <person name="R C."/>
            <person name="Kalinowski J."/>
            <person name="Zyl L.V."/>
            <person name="Trindade M."/>
        </authorList>
    </citation>
    <scope>NUCLEOTIDE SEQUENCE [LARGE SCALE GENOMIC DNA]</scope>
    <source>
        <strain evidence="5 6">XOM25</strain>
    </source>
</reference>
<dbReference type="InterPro" id="IPR018060">
    <property type="entry name" value="HTH_AraC"/>
</dbReference>
<dbReference type="InterPro" id="IPR037923">
    <property type="entry name" value="HTH-like"/>
</dbReference>
<dbReference type="Pfam" id="PF12852">
    <property type="entry name" value="Cupin_6"/>
    <property type="match status" value="1"/>
</dbReference>
<evidence type="ECO:0000256" key="3">
    <source>
        <dbReference type="ARBA" id="ARBA00023163"/>
    </source>
</evidence>
<evidence type="ECO:0000259" key="4">
    <source>
        <dbReference type="PROSITE" id="PS01124"/>
    </source>
</evidence>
<dbReference type="Proteomes" id="UP000032352">
    <property type="component" value="Chromosome pTvir"/>
</dbReference>
<feature type="domain" description="HTH araC/xylS-type" evidence="4">
    <location>
        <begin position="206"/>
        <end position="304"/>
    </location>
</feature>
<dbReference type="RefSeq" id="WP_044837600.1">
    <property type="nucleotide sequence ID" value="NZ_CP059734.1"/>
</dbReference>
<keyword evidence="6" id="KW-1185">Reference proteome</keyword>
<name>A0AAF0CD23_9GAMM</name>
<dbReference type="InterPro" id="IPR032783">
    <property type="entry name" value="AraC_lig"/>
</dbReference>
<dbReference type="PANTHER" id="PTHR43280">
    <property type="entry name" value="ARAC-FAMILY TRANSCRIPTIONAL REGULATOR"/>
    <property type="match status" value="1"/>
</dbReference>
<organism evidence="5 6">
    <name type="scientific">Thalassomonas viridans</name>
    <dbReference type="NCBI Taxonomy" id="137584"/>
    <lineage>
        <taxon>Bacteria</taxon>
        <taxon>Pseudomonadati</taxon>
        <taxon>Pseudomonadota</taxon>
        <taxon>Gammaproteobacteria</taxon>
        <taxon>Alteromonadales</taxon>
        <taxon>Colwelliaceae</taxon>
        <taxon>Thalassomonas</taxon>
    </lineage>
</organism>
<dbReference type="SMART" id="SM00342">
    <property type="entry name" value="HTH_ARAC"/>
    <property type="match status" value="1"/>
</dbReference>
<evidence type="ECO:0000313" key="5">
    <source>
        <dbReference type="EMBL" id="WDE08461.1"/>
    </source>
</evidence>
<dbReference type="PANTHER" id="PTHR43280:SF11">
    <property type="entry name" value="RCS-SPECIFIC HTH-TYPE TRANSCRIPTIONAL ACTIVATOR RCLR"/>
    <property type="match status" value="1"/>
</dbReference>
<dbReference type="PROSITE" id="PS01124">
    <property type="entry name" value="HTH_ARAC_FAMILY_2"/>
    <property type="match status" value="1"/>
</dbReference>
<reference evidence="5 6" key="1">
    <citation type="journal article" date="2015" name="Genome Announc.">
        <title>Draft Genome Sequences of Marine Isolates of Thalassomonas viridans and Thalassomonas actiniarum.</title>
        <authorList>
            <person name="Olonade I."/>
            <person name="van Zyl L.J."/>
            <person name="Trindade M."/>
        </authorList>
    </citation>
    <scope>NUCLEOTIDE SEQUENCE [LARGE SCALE GENOMIC DNA]</scope>
    <source>
        <strain evidence="5 6">XOM25</strain>
    </source>
</reference>
<dbReference type="SUPFAM" id="SSF46689">
    <property type="entry name" value="Homeodomain-like"/>
    <property type="match status" value="2"/>
</dbReference>
<gene>
    <name evidence="5" type="ORF">SG34_031555</name>
</gene>
<dbReference type="Gene3D" id="1.10.10.60">
    <property type="entry name" value="Homeodomain-like"/>
    <property type="match status" value="2"/>
</dbReference>
<dbReference type="KEGG" id="tvd:SG34_031555"/>
<proteinExistence type="predicted"/>
<dbReference type="GO" id="GO:0043565">
    <property type="term" value="F:sequence-specific DNA binding"/>
    <property type="evidence" value="ECO:0007669"/>
    <property type="project" value="InterPro"/>
</dbReference>
<dbReference type="InterPro" id="IPR009057">
    <property type="entry name" value="Homeodomain-like_sf"/>
</dbReference>
<dbReference type="EMBL" id="CP059734">
    <property type="protein sequence ID" value="WDE08461.1"/>
    <property type="molecule type" value="Genomic_DNA"/>
</dbReference>
<keyword evidence="1" id="KW-0805">Transcription regulation</keyword>
<dbReference type="SUPFAM" id="SSF51215">
    <property type="entry name" value="Regulatory protein AraC"/>
    <property type="match status" value="1"/>
</dbReference>
<dbReference type="AlphaFoldDB" id="A0AAF0CD23"/>
<evidence type="ECO:0000256" key="2">
    <source>
        <dbReference type="ARBA" id="ARBA00023125"/>
    </source>
</evidence>
<dbReference type="Pfam" id="PF12833">
    <property type="entry name" value="HTH_18"/>
    <property type="match status" value="1"/>
</dbReference>
<evidence type="ECO:0000256" key="1">
    <source>
        <dbReference type="ARBA" id="ARBA00023015"/>
    </source>
</evidence>
<keyword evidence="3" id="KW-0804">Transcription</keyword>
<dbReference type="InterPro" id="IPR020449">
    <property type="entry name" value="Tscrpt_reg_AraC-type_HTH"/>
</dbReference>
<protein>
    <submittedName>
        <fullName evidence="5">AraC family transcriptional regulator</fullName>
    </submittedName>
</protein>
<sequence>MQDAVSDIFSELRLNSHLYFTTRFQGDFGIVIPNEKRLVRFHYVKEGNCYIEVANEGEYRLSQGDLIIIPNGLAQSIKAHPSSPCRPLMEVIEENGIVENCLQLSVGAEDNTTRLLCGYCQYDEDIDHPILSNLNSVLFATQNQPTLTSETKAALTLLSTEIAAGKAGITGILSRLLEIIFIQSFRENQCTENSQFLNALKDGKIEKSISIIHEKYQRNWTISSIATEVGMSRARFADKFSKLVGITPIAYLNKWRLMKSRRLLENTPISLEQISERCGFSNASTFSRRFKGEFDITPSAYRKNKR</sequence>
<dbReference type="PRINTS" id="PR00032">
    <property type="entry name" value="HTHARAC"/>
</dbReference>
<dbReference type="GO" id="GO:0003700">
    <property type="term" value="F:DNA-binding transcription factor activity"/>
    <property type="evidence" value="ECO:0007669"/>
    <property type="project" value="InterPro"/>
</dbReference>
<accession>A0AAF0CD23</accession>
<evidence type="ECO:0000313" key="6">
    <source>
        <dbReference type="Proteomes" id="UP000032352"/>
    </source>
</evidence>